<accession>A0A090VR98</accession>
<dbReference type="AlphaFoldDB" id="A0A090VR98"/>
<dbReference type="Proteomes" id="UP000029641">
    <property type="component" value="Unassembled WGS sequence"/>
</dbReference>
<sequence length="55" mass="6051">MIFPKVSGKESAIIGGKPWNVSCWYSVNTCTGLVRLKINGKSIEYLPDSKNSGLY</sequence>
<organism evidence="1 2">
    <name type="scientific">Jejuia pallidilutea</name>
    <dbReference type="NCBI Taxonomy" id="504487"/>
    <lineage>
        <taxon>Bacteria</taxon>
        <taxon>Pseudomonadati</taxon>
        <taxon>Bacteroidota</taxon>
        <taxon>Flavobacteriia</taxon>
        <taxon>Flavobacteriales</taxon>
        <taxon>Flavobacteriaceae</taxon>
        <taxon>Jejuia</taxon>
    </lineage>
</organism>
<proteinExistence type="predicted"/>
<evidence type="ECO:0000313" key="1">
    <source>
        <dbReference type="EMBL" id="GAL65839.1"/>
    </source>
</evidence>
<protein>
    <submittedName>
        <fullName evidence="1">Uncharacterized protein</fullName>
    </submittedName>
</protein>
<reference evidence="1 2" key="1">
    <citation type="journal article" date="2014" name="Genome Announc.">
        <title>Draft Genome Sequence of Marine Flavobacterium Jejuia pallidilutea Strain 11shimoA1 and Pigmentation Mutants.</title>
        <authorList>
            <person name="Takatani N."/>
            <person name="Nakanishi M."/>
            <person name="Meirelles P."/>
            <person name="Mino S."/>
            <person name="Suda W."/>
            <person name="Oshima K."/>
            <person name="Hattori M."/>
            <person name="Ohkuma M."/>
            <person name="Hosokawa M."/>
            <person name="Miyashita K."/>
            <person name="Thompson F.L."/>
            <person name="Niwa A."/>
            <person name="Sawabe T."/>
            <person name="Sawabe T."/>
        </authorList>
    </citation>
    <scope>NUCLEOTIDE SEQUENCE [LARGE SCALE GENOMIC DNA]</scope>
    <source>
        <strain evidence="1 2">JCM 19301</strain>
    </source>
</reference>
<gene>
    <name evidence="1" type="ORF">JCM19301_3524</name>
</gene>
<comment type="caution">
    <text evidence="1">The sequence shown here is derived from an EMBL/GenBank/DDBJ whole genome shotgun (WGS) entry which is preliminary data.</text>
</comment>
<evidence type="ECO:0000313" key="2">
    <source>
        <dbReference type="Proteomes" id="UP000029641"/>
    </source>
</evidence>
<dbReference type="EMBL" id="BBNR01000002">
    <property type="protein sequence ID" value="GAL65839.1"/>
    <property type="molecule type" value="Genomic_DNA"/>
</dbReference>
<name>A0A090VR98_9FLAO</name>